<gene>
    <name evidence="3" type="ORF">GCM10007962_08540</name>
</gene>
<dbReference type="AlphaFoldDB" id="A0A8J3FHZ8"/>
<dbReference type="Proteomes" id="UP000612329">
    <property type="component" value="Unassembled WGS sequence"/>
</dbReference>
<keyword evidence="1" id="KW-0813">Transport</keyword>
<dbReference type="InterPro" id="IPR053952">
    <property type="entry name" value="K_trans_C"/>
</dbReference>
<protein>
    <recommendedName>
        <fullName evidence="2">K+ potassium transporter C-terminal domain-containing protein</fullName>
    </recommendedName>
</protein>
<evidence type="ECO:0000313" key="3">
    <source>
        <dbReference type="EMBL" id="GGK16484.1"/>
    </source>
</evidence>
<accession>A0A8J3FHZ8</accession>
<dbReference type="EMBL" id="BMNR01000002">
    <property type="protein sequence ID" value="GGK16484.1"/>
    <property type="molecule type" value="Genomic_DNA"/>
</dbReference>
<reference evidence="3" key="1">
    <citation type="journal article" date="2014" name="Int. J. Syst. Evol. Microbiol.">
        <title>Complete genome sequence of Corynebacterium casei LMG S-19264T (=DSM 44701T), isolated from a smear-ripened cheese.</title>
        <authorList>
            <consortium name="US DOE Joint Genome Institute (JGI-PGF)"/>
            <person name="Walter F."/>
            <person name="Albersmeier A."/>
            <person name="Kalinowski J."/>
            <person name="Ruckert C."/>
        </authorList>
    </citation>
    <scope>NUCLEOTIDE SEQUENCE</scope>
    <source>
        <strain evidence="3">JCM 12862</strain>
    </source>
</reference>
<reference evidence="3" key="2">
    <citation type="submission" date="2020-09" db="EMBL/GenBank/DDBJ databases">
        <authorList>
            <person name="Sun Q."/>
            <person name="Ohkuma M."/>
        </authorList>
    </citation>
    <scope>NUCLEOTIDE SEQUENCE</scope>
    <source>
        <strain evidence="3">JCM 12862</strain>
    </source>
</reference>
<proteinExistence type="predicted"/>
<keyword evidence="4" id="KW-1185">Reference proteome</keyword>
<feature type="domain" description="K+ potassium transporter C-terminal" evidence="2">
    <location>
        <begin position="20"/>
        <end position="168"/>
    </location>
</feature>
<comment type="caution">
    <text evidence="3">The sequence shown here is derived from an EMBL/GenBank/DDBJ whole genome shotgun (WGS) entry which is preliminary data.</text>
</comment>
<dbReference type="GO" id="GO:0015293">
    <property type="term" value="F:symporter activity"/>
    <property type="evidence" value="ECO:0007669"/>
    <property type="project" value="UniProtKB-KW"/>
</dbReference>
<evidence type="ECO:0000313" key="4">
    <source>
        <dbReference type="Proteomes" id="UP000612329"/>
    </source>
</evidence>
<evidence type="ECO:0000259" key="2">
    <source>
        <dbReference type="Pfam" id="PF22776"/>
    </source>
</evidence>
<dbReference type="Pfam" id="PF22776">
    <property type="entry name" value="K_trans_C"/>
    <property type="match status" value="1"/>
</dbReference>
<sequence length="168" mass="19291">MEPIDSFIKKINEEDIQRVSGTAIYFTRTFDRVPTALIHNLKHNKVIHEQIIVLSVQFKSTPRIPMEKRLTLSNLGAGFYSAQINYGFMDRTNIPQAIDLIKNKGVKIETSQLSYFLGRETLIVNGKMGMPVWRETIFAILSRNAQRATRYFKLPAEKVFEVGTNIEI</sequence>
<organism evidence="3 4">
    <name type="scientific">Yeosuana aromativorans</name>
    <dbReference type="NCBI Taxonomy" id="288019"/>
    <lineage>
        <taxon>Bacteria</taxon>
        <taxon>Pseudomonadati</taxon>
        <taxon>Bacteroidota</taxon>
        <taxon>Flavobacteriia</taxon>
        <taxon>Flavobacteriales</taxon>
        <taxon>Flavobacteriaceae</taxon>
        <taxon>Yeosuana</taxon>
    </lineage>
</organism>
<name>A0A8J3FHZ8_9FLAO</name>
<keyword evidence="1" id="KW-0769">Symport</keyword>
<evidence type="ECO:0000256" key="1">
    <source>
        <dbReference type="ARBA" id="ARBA00022847"/>
    </source>
</evidence>